<dbReference type="RefSeq" id="WP_110336576.1">
    <property type="nucleotide sequence ID" value="NZ_JBHVKT010000001.1"/>
</dbReference>
<keyword evidence="4" id="KW-0238">DNA-binding</keyword>
<dbReference type="InterPro" id="IPR036390">
    <property type="entry name" value="WH_DNA-bd_sf"/>
</dbReference>
<evidence type="ECO:0000256" key="4">
    <source>
        <dbReference type="ARBA" id="ARBA00023125"/>
    </source>
</evidence>
<dbReference type="OrthoDB" id="7688673at2"/>
<evidence type="ECO:0000256" key="2">
    <source>
        <dbReference type="ARBA" id="ARBA00022491"/>
    </source>
</evidence>
<dbReference type="InterPro" id="IPR001034">
    <property type="entry name" value="DeoR_HTH"/>
</dbReference>
<evidence type="ECO:0000313" key="8">
    <source>
        <dbReference type="EMBL" id="PXY36563.1"/>
    </source>
</evidence>
<dbReference type="SMART" id="SM01134">
    <property type="entry name" value="DeoRC"/>
    <property type="match status" value="1"/>
</dbReference>
<dbReference type="EMBL" id="MASU01000005">
    <property type="protein sequence ID" value="PXY36563.1"/>
    <property type="molecule type" value="Genomic_DNA"/>
</dbReference>
<dbReference type="PANTHER" id="PTHR30363:SF4">
    <property type="entry name" value="GLYCEROL-3-PHOSPHATE REGULON REPRESSOR"/>
    <property type="match status" value="1"/>
</dbReference>
<dbReference type="PROSITE" id="PS00894">
    <property type="entry name" value="HTH_DEOR_1"/>
    <property type="match status" value="1"/>
</dbReference>
<protein>
    <recommendedName>
        <fullName evidence="1">Lactose phosphotransferase system repressor</fullName>
    </recommendedName>
</protein>
<dbReference type="SUPFAM" id="SSF100950">
    <property type="entry name" value="NagB/RpiA/CoA transferase-like"/>
    <property type="match status" value="1"/>
</dbReference>
<dbReference type="SUPFAM" id="SSF46785">
    <property type="entry name" value="Winged helix' DNA-binding domain"/>
    <property type="match status" value="1"/>
</dbReference>
<dbReference type="Gene3D" id="1.10.10.10">
    <property type="entry name" value="Winged helix-like DNA-binding domain superfamily/Winged helix DNA-binding domain"/>
    <property type="match status" value="1"/>
</dbReference>
<keyword evidence="2" id="KW-0678">Repressor</keyword>
<organism evidence="8 9">
    <name type="scientific">Prauserella flavalba</name>
    <dbReference type="NCBI Taxonomy" id="1477506"/>
    <lineage>
        <taxon>Bacteria</taxon>
        <taxon>Bacillati</taxon>
        <taxon>Actinomycetota</taxon>
        <taxon>Actinomycetes</taxon>
        <taxon>Pseudonocardiales</taxon>
        <taxon>Pseudonocardiaceae</taxon>
        <taxon>Prauserella</taxon>
    </lineage>
</organism>
<dbReference type="InterPro" id="IPR036388">
    <property type="entry name" value="WH-like_DNA-bd_sf"/>
</dbReference>
<evidence type="ECO:0000256" key="5">
    <source>
        <dbReference type="ARBA" id="ARBA00023163"/>
    </source>
</evidence>
<proteinExistence type="predicted"/>
<keyword evidence="3" id="KW-0805">Transcription regulation</keyword>
<feature type="domain" description="HTH deoR-type" evidence="7">
    <location>
        <begin position="3"/>
        <end position="58"/>
    </location>
</feature>
<comment type="caution">
    <text evidence="8">The sequence shown here is derived from an EMBL/GenBank/DDBJ whole genome shotgun (WGS) entry which is preliminary data.</text>
</comment>
<keyword evidence="9" id="KW-1185">Reference proteome</keyword>
<name>A0A318LPW1_9PSEU</name>
<evidence type="ECO:0000256" key="6">
    <source>
        <dbReference type="ARBA" id="ARBA00024937"/>
    </source>
</evidence>
<keyword evidence="5" id="KW-0804">Transcription</keyword>
<dbReference type="Proteomes" id="UP000247892">
    <property type="component" value="Unassembled WGS sequence"/>
</dbReference>
<dbReference type="InterPro" id="IPR014036">
    <property type="entry name" value="DeoR-like_C"/>
</dbReference>
<evidence type="ECO:0000259" key="7">
    <source>
        <dbReference type="PROSITE" id="PS51000"/>
    </source>
</evidence>
<accession>A0A318LPW1</accession>
<dbReference type="SMART" id="SM00420">
    <property type="entry name" value="HTH_DEOR"/>
    <property type="match status" value="1"/>
</dbReference>
<evidence type="ECO:0000256" key="1">
    <source>
        <dbReference type="ARBA" id="ARBA00021390"/>
    </source>
</evidence>
<dbReference type="GO" id="GO:0003700">
    <property type="term" value="F:DNA-binding transcription factor activity"/>
    <property type="evidence" value="ECO:0007669"/>
    <property type="project" value="InterPro"/>
</dbReference>
<dbReference type="InterPro" id="IPR018356">
    <property type="entry name" value="Tscrpt_reg_HTH_DeoR_CS"/>
</dbReference>
<dbReference type="GO" id="GO:0003677">
    <property type="term" value="F:DNA binding"/>
    <property type="evidence" value="ECO:0007669"/>
    <property type="project" value="UniProtKB-KW"/>
</dbReference>
<dbReference type="PRINTS" id="PR00037">
    <property type="entry name" value="HTHLACR"/>
</dbReference>
<reference evidence="8 9" key="1">
    <citation type="submission" date="2016-07" db="EMBL/GenBank/DDBJ databases">
        <title>Draft genome sequence of Prauserella sp. YIM 121212, isolated from alkaline soil.</title>
        <authorList>
            <person name="Ruckert C."/>
            <person name="Albersmeier A."/>
            <person name="Jiang C.-L."/>
            <person name="Jiang Y."/>
            <person name="Kalinowski J."/>
            <person name="Schneider O."/>
            <person name="Winkler A."/>
            <person name="Zotchev S.B."/>
        </authorList>
    </citation>
    <scope>NUCLEOTIDE SEQUENCE [LARGE SCALE GENOMIC DNA]</scope>
    <source>
        <strain evidence="8 9">YIM 121212</strain>
    </source>
</reference>
<evidence type="ECO:0000256" key="3">
    <source>
        <dbReference type="ARBA" id="ARBA00023015"/>
    </source>
</evidence>
<dbReference type="InterPro" id="IPR037171">
    <property type="entry name" value="NagB/RpiA_transferase-like"/>
</dbReference>
<comment type="function">
    <text evidence="6">Repressor of the lactose catabolism operon. Galactose-6-phosphate is the inducer.</text>
</comment>
<dbReference type="PANTHER" id="PTHR30363">
    <property type="entry name" value="HTH-TYPE TRANSCRIPTIONAL REGULATOR SRLR-RELATED"/>
    <property type="match status" value="1"/>
</dbReference>
<dbReference type="AlphaFoldDB" id="A0A318LPW1"/>
<sequence length="264" mass="28037">MLVVERHARITQAIQCGSVVSTTELAALLGVSAETIRRDLAELEAKGALVRVRGGAMRTGHVSDEPPFVERSGTGTEAKEAIGRLAAEQVEPGQTVVIDVGTTAMYVARALAAGGFSGVVITCSILVANELADVSEIEVQLSPGRMRHGDRALSGPATQTYFEDVFADVAFLGSGGVHADAGLTDFYVDETHVRRVIMRHSAANYVLADGSKHQRIAPYRVAPLADIDALITDQEPPVELERAVTRASGQIIRPREDAAPEGKD</sequence>
<dbReference type="Gene3D" id="3.40.50.1360">
    <property type="match status" value="1"/>
</dbReference>
<dbReference type="InterPro" id="IPR050313">
    <property type="entry name" value="Carb_Metab_HTH_regulators"/>
</dbReference>
<gene>
    <name evidence="8" type="ORF">BA062_14380</name>
</gene>
<dbReference type="Pfam" id="PF00455">
    <property type="entry name" value="DeoRC"/>
    <property type="match status" value="1"/>
</dbReference>
<dbReference type="Pfam" id="PF08220">
    <property type="entry name" value="HTH_DeoR"/>
    <property type="match status" value="1"/>
</dbReference>
<evidence type="ECO:0000313" key="9">
    <source>
        <dbReference type="Proteomes" id="UP000247892"/>
    </source>
</evidence>
<dbReference type="PROSITE" id="PS51000">
    <property type="entry name" value="HTH_DEOR_2"/>
    <property type="match status" value="1"/>
</dbReference>